<dbReference type="AlphaFoldDB" id="A0A399F1F9"/>
<dbReference type="Gene3D" id="1.10.10.10">
    <property type="entry name" value="Winged helix-like DNA-binding domain superfamily/Winged helix DNA-binding domain"/>
    <property type="match status" value="1"/>
</dbReference>
<sequence length="218" mass="24686">MEAGESSSVHVVRDPEAARVLTDAAQLRYFAPFLARDRTVAQVAEETGSKLNTAYVRARRYLELGLLRVVREERRAGRAVKVYRSVADVLYVPLAGPVDLENYLRWNGFWEREIVKGLLYAHGEGSRRWGSRVYRDAEGVLTESLALGPHENYDATAPGEPAMFNRFHDSVYLDYPDAKAFQRELDALMRKYGSRGGAQRYILRLNLVPVPEDAEVIP</sequence>
<proteinExistence type="predicted"/>
<evidence type="ECO:0000313" key="2">
    <source>
        <dbReference type="Proteomes" id="UP000265715"/>
    </source>
</evidence>
<gene>
    <name evidence="1" type="ORF">Mterra_00685</name>
</gene>
<dbReference type="Proteomes" id="UP000265715">
    <property type="component" value="Unassembled WGS sequence"/>
</dbReference>
<accession>A0A399F1F9</accession>
<dbReference type="OrthoDB" id="62925at2"/>
<dbReference type="InterPro" id="IPR036388">
    <property type="entry name" value="WH-like_DNA-bd_sf"/>
</dbReference>
<keyword evidence="2" id="KW-1185">Reference proteome</keyword>
<protein>
    <submittedName>
        <fullName evidence="1">Uncharacterized protein</fullName>
    </submittedName>
</protein>
<reference evidence="1 2" key="1">
    <citation type="submission" date="2018-08" db="EMBL/GenBank/DDBJ databases">
        <title>Meiothermus terrae DSM 26712 genome sequencing project.</title>
        <authorList>
            <person name="Da Costa M.S."/>
            <person name="Albuquerque L."/>
            <person name="Raposo P."/>
            <person name="Froufe H.J.C."/>
            <person name="Barroso C.S."/>
            <person name="Egas C."/>
        </authorList>
    </citation>
    <scope>NUCLEOTIDE SEQUENCE [LARGE SCALE GENOMIC DNA]</scope>
    <source>
        <strain evidence="1 2">DSM 26712</strain>
    </source>
</reference>
<dbReference type="RefSeq" id="WP_119313902.1">
    <property type="nucleotide sequence ID" value="NZ_QXDL01000016.1"/>
</dbReference>
<name>A0A399F1F9_9DEIN</name>
<comment type="caution">
    <text evidence="1">The sequence shown here is derived from an EMBL/GenBank/DDBJ whole genome shotgun (WGS) entry which is preliminary data.</text>
</comment>
<organism evidence="1 2">
    <name type="scientific">Calidithermus terrae</name>
    <dbReference type="NCBI Taxonomy" id="1408545"/>
    <lineage>
        <taxon>Bacteria</taxon>
        <taxon>Thermotogati</taxon>
        <taxon>Deinococcota</taxon>
        <taxon>Deinococci</taxon>
        <taxon>Thermales</taxon>
        <taxon>Thermaceae</taxon>
        <taxon>Calidithermus</taxon>
    </lineage>
</organism>
<dbReference type="EMBL" id="QXDL01000016">
    <property type="protein sequence ID" value="RIH90068.1"/>
    <property type="molecule type" value="Genomic_DNA"/>
</dbReference>
<evidence type="ECO:0000313" key="1">
    <source>
        <dbReference type="EMBL" id="RIH90068.1"/>
    </source>
</evidence>